<evidence type="ECO:0000313" key="4">
    <source>
        <dbReference type="Proteomes" id="UP000031760"/>
    </source>
</evidence>
<name>W8VSG4_9FLAO</name>
<feature type="domain" description="Amidohydrolase-related" evidence="2">
    <location>
        <begin position="232"/>
        <end position="393"/>
    </location>
</feature>
<evidence type="ECO:0000256" key="1">
    <source>
        <dbReference type="SAM" id="SignalP"/>
    </source>
</evidence>
<proteinExistence type="predicted"/>
<protein>
    <recommendedName>
        <fullName evidence="2">Amidohydrolase-related domain-containing protein</fullName>
    </recommendedName>
</protein>
<gene>
    <name evidence="3" type="ORF">NMS_2166</name>
</gene>
<dbReference type="InterPro" id="IPR006680">
    <property type="entry name" value="Amidohydro-rel"/>
</dbReference>
<dbReference type="InterPro" id="IPR011059">
    <property type="entry name" value="Metal-dep_hydrolase_composite"/>
</dbReference>
<dbReference type="Pfam" id="PF01979">
    <property type="entry name" value="Amidohydro_1"/>
    <property type="match status" value="1"/>
</dbReference>
<dbReference type="Proteomes" id="UP000031760">
    <property type="component" value="Chromosome"/>
</dbReference>
<dbReference type="SUPFAM" id="SSF51338">
    <property type="entry name" value="Composite domain of metallo-dependent hydrolases"/>
    <property type="match status" value="1"/>
</dbReference>
<accession>W8VSG4</accession>
<feature type="signal peptide" evidence="1">
    <location>
        <begin position="1"/>
        <end position="18"/>
    </location>
</feature>
<dbReference type="PANTHER" id="PTHR43135:SF3">
    <property type="entry name" value="ALPHA-D-RIBOSE 1-METHYLPHOSPHONATE 5-TRIPHOSPHATE DIPHOSPHATASE"/>
    <property type="match status" value="1"/>
</dbReference>
<dbReference type="EMBL" id="AP014548">
    <property type="protein sequence ID" value="BAO56175.1"/>
    <property type="molecule type" value="Genomic_DNA"/>
</dbReference>
<organism evidence="3 4">
    <name type="scientific">Nonlabens marinus S1-08</name>
    <dbReference type="NCBI Taxonomy" id="1454201"/>
    <lineage>
        <taxon>Bacteria</taxon>
        <taxon>Pseudomonadati</taxon>
        <taxon>Bacteroidota</taxon>
        <taxon>Flavobacteriia</taxon>
        <taxon>Flavobacteriales</taxon>
        <taxon>Flavobacteriaceae</taxon>
        <taxon>Nonlabens</taxon>
    </lineage>
</organism>
<dbReference type="InterPro" id="IPR051781">
    <property type="entry name" value="Metallo-dep_Hydrolase"/>
</dbReference>
<evidence type="ECO:0000313" key="3">
    <source>
        <dbReference type="EMBL" id="BAO56175.1"/>
    </source>
</evidence>
<dbReference type="AlphaFoldDB" id="W8VSG4"/>
<dbReference type="Gene3D" id="3.20.20.140">
    <property type="entry name" value="Metal-dependent hydrolases"/>
    <property type="match status" value="1"/>
</dbReference>
<evidence type="ECO:0000259" key="2">
    <source>
        <dbReference type="Pfam" id="PF01979"/>
    </source>
</evidence>
<dbReference type="STRING" id="1454201.NMS_2166"/>
<dbReference type="InterPro" id="IPR032466">
    <property type="entry name" value="Metal_Hydrolase"/>
</dbReference>
<dbReference type="GO" id="GO:0016810">
    <property type="term" value="F:hydrolase activity, acting on carbon-nitrogen (but not peptide) bonds"/>
    <property type="evidence" value="ECO:0007669"/>
    <property type="project" value="InterPro"/>
</dbReference>
<keyword evidence="1" id="KW-0732">Signal</keyword>
<reference evidence="3 4" key="1">
    <citation type="journal article" date="2014" name="Proc. Natl. Acad. Sci. U.S.A.">
        <title>Functional characterization of flavobacteria rhodopsins reveals a unique class of light-driven chloride pump in bacteria.</title>
        <authorList>
            <person name="Yoshizawa S."/>
            <person name="Kumagai Y."/>
            <person name="Kim H."/>
            <person name="Ogura Y."/>
            <person name="Hayashi T."/>
            <person name="Iwasaki W."/>
            <person name="DeLong E.F."/>
            <person name="Kogure K."/>
        </authorList>
    </citation>
    <scope>NUCLEOTIDE SEQUENCE [LARGE SCALE GENOMIC DNA]</scope>
    <source>
        <strain evidence="3 4">S1-08</strain>
    </source>
</reference>
<dbReference type="KEGG" id="nmf:NMS_2166"/>
<dbReference type="RefSeq" id="WP_231862383.1">
    <property type="nucleotide sequence ID" value="NZ_AP014548.1"/>
</dbReference>
<feature type="chain" id="PRO_5004914183" description="Amidohydrolase-related domain-containing protein" evidence="1">
    <location>
        <begin position="19"/>
        <end position="434"/>
    </location>
</feature>
<sequence>MKKYISLVSLFFGITALAQQAPAPAQSTAVRIINGTAHLGNGEVIENSVIEFEDGKLTMIADATTVRLTAPKGEVIDASGRHIYPGMIASNTTLGLVEVDAVGASDDEDEIGEYNPHVRSLIAYNAESRVVETMRPNGILLAQITPRGGRVSGQSSVVQMDAWNWEDAAVRVDDGIHVNWPRSFSRSGSWPNYGPIEPSKDYDEEVEELQQLLNKGKAYGSTDNPDQIDLKLKALQPVLAGEANMYIHVSGEKAVLDVIAFAKANNMTSNIVLVGAQGAQDVAKDIAAAGIPVLAGRVHDLPARDDEDYDMPYKFPKLLADAGVMVALENSGSMERHQVRNVPFYAGTVSGFGLDVEKALMMVTLNPAKILGIDKDYGSLEQGKSATLFISEGNALDMRTNKLSRAFIDGRDISLDTRQKDLYERYMEKYSREK</sequence>
<keyword evidence="4" id="KW-1185">Reference proteome</keyword>
<dbReference type="HOGENOM" id="CLU_046987_1_0_10"/>
<dbReference type="PANTHER" id="PTHR43135">
    <property type="entry name" value="ALPHA-D-RIBOSE 1-METHYLPHOSPHONATE 5-TRIPHOSPHATE DIPHOSPHATASE"/>
    <property type="match status" value="1"/>
</dbReference>
<dbReference type="SUPFAM" id="SSF51556">
    <property type="entry name" value="Metallo-dependent hydrolases"/>
    <property type="match status" value="1"/>
</dbReference>